<dbReference type="PRINTS" id="PR00739">
    <property type="entry name" value="GLHYDRLASE26"/>
</dbReference>
<gene>
    <name evidence="9" type="ORF">Mam01_68380</name>
</gene>
<dbReference type="PROSITE" id="PS51173">
    <property type="entry name" value="CBM2"/>
    <property type="match status" value="1"/>
</dbReference>
<keyword evidence="2" id="KW-0378">Hydrolase</keyword>
<evidence type="ECO:0000256" key="1">
    <source>
        <dbReference type="ARBA" id="ARBA00007754"/>
    </source>
</evidence>
<protein>
    <recommendedName>
        <fullName evidence="11">Mannan endo-1,4-beta-mannosidase</fullName>
    </recommendedName>
</protein>
<proteinExistence type="inferred from homology"/>
<evidence type="ECO:0000313" key="9">
    <source>
        <dbReference type="EMBL" id="GIH36674.1"/>
    </source>
</evidence>
<feature type="domain" description="CBM2" evidence="7">
    <location>
        <begin position="428"/>
        <end position="534"/>
    </location>
</feature>
<feature type="region of interest" description="Disordered" evidence="5">
    <location>
        <begin position="404"/>
        <end position="450"/>
    </location>
</feature>
<dbReference type="RefSeq" id="WP_204289273.1">
    <property type="nucleotide sequence ID" value="NZ_BAABEJ010000018.1"/>
</dbReference>
<dbReference type="SMART" id="SM00637">
    <property type="entry name" value="CBD_II"/>
    <property type="match status" value="1"/>
</dbReference>
<keyword evidence="3" id="KW-0326">Glycosidase</keyword>
<feature type="compositionally biased region" description="Pro residues" evidence="5">
    <location>
        <begin position="409"/>
        <end position="427"/>
    </location>
</feature>
<evidence type="ECO:0000259" key="7">
    <source>
        <dbReference type="PROSITE" id="PS51173"/>
    </source>
</evidence>
<sequence length="534" mass="55939">MKLGRTAAIIGVVAAMCLTTAQASGAAGAGTASAAAAVCARPPRTANDQASAGAAAVHRYLYSLTCGTAPADGVISGQNVGHGSQAADTTGLLGYPRLIDRLAQQAGHYTGMAGLDYEHDQIFTPRQLSLANQVLAGHAGRGGLVTVNFSPQSPWLNDESDIAGNPGVWTNTRTDDGQLDGVRLADLLDQNTPAGRVWQRKLARVADALTQLRDAGVVVLWRPMQEMNGFWFWWGTTLQKDGATVYVQLWRSMFQYFTQVRHLDNLLWVYSPATYPADPGQQSAQNIRSAAWAYPGDAYVDIVAGTSYDDNLSIPNYLDYLRIPKVVGEAEYGPGLSGAHVTAGSFDDRRYATRLRQDYPAVAYWVSWHDYTLSATETAHLSLIANQNAANLLSDPYVINADRVAIPSGPSPSPSASPSRTPSPSPSPSAGAAGCAAGYQTTGGRPGQFQGQVTVRNTGRAAINGWTVSWTFPGGATVTQVWNGDASASSGSRVVVGNASYNGTLAAGGSTTFGFIANGSGSGNTPGGVACTPS</sequence>
<dbReference type="Gene3D" id="2.60.40.290">
    <property type="match status" value="1"/>
</dbReference>
<dbReference type="EMBL" id="BOOB01000065">
    <property type="protein sequence ID" value="GIH36674.1"/>
    <property type="molecule type" value="Genomic_DNA"/>
</dbReference>
<accession>A0ABQ4FPC4</accession>
<feature type="domain" description="GH26" evidence="8">
    <location>
        <begin position="52"/>
        <end position="402"/>
    </location>
</feature>
<name>A0ABQ4FPC4_9ACTN</name>
<dbReference type="PANTHER" id="PTHR40079">
    <property type="entry name" value="MANNAN ENDO-1,4-BETA-MANNOSIDASE E-RELATED"/>
    <property type="match status" value="1"/>
</dbReference>
<dbReference type="SUPFAM" id="SSF51445">
    <property type="entry name" value="(Trans)glycosidases"/>
    <property type="match status" value="1"/>
</dbReference>
<organism evidence="9 10">
    <name type="scientific">Microbispora amethystogenes</name>
    <dbReference type="NCBI Taxonomy" id="1427754"/>
    <lineage>
        <taxon>Bacteria</taxon>
        <taxon>Bacillati</taxon>
        <taxon>Actinomycetota</taxon>
        <taxon>Actinomycetes</taxon>
        <taxon>Streptosporangiales</taxon>
        <taxon>Streptosporangiaceae</taxon>
        <taxon>Microbispora</taxon>
    </lineage>
</organism>
<feature type="signal peptide" evidence="6">
    <location>
        <begin position="1"/>
        <end position="23"/>
    </location>
</feature>
<dbReference type="InterPro" id="IPR000805">
    <property type="entry name" value="Glyco_hydro_26"/>
</dbReference>
<evidence type="ECO:0000259" key="8">
    <source>
        <dbReference type="PROSITE" id="PS51764"/>
    </source>
</evidence>
<keyword evidence="10" id="KW-1185">Reference proteome</keyword>
<evidence type="ECO:0000313" key="10">
    <source>
        <dbReference type="Proteomes" id="UP000651728"/>
    </source>
</evidence>
<evidence type="ECO:0000256" key="2">
    <source>
        <dbReference type="ARBA" id="ARBA00022801"/>
    </source>
</evidence>
<dbReference type="InterPro" id="IPR017853">
    <property type="entry name" value="GH"/>
</dbReference>
<comment type="caution">
    <text evidence="9">The sequence shown here is derived from an EMBL/GenBank/DDBJ whole genome shotgun (WGS) entry which is preliminary data.</text>
</comment>
<comment type="similarity">
    <text evidence="1 4">Belongs to the glycosyl hydrolase 26 family.</text>
</comment>
<dbReference type="InterPro" id="IPR001919">
    <property type="entry name" value="CBD2"/>
</dbReference>
<dbReference type="Proteomes" id="UP000651728">
    <property type="component" value="Unassembled WGS sequence"/>
</dbReference>
<feature type="chain" id="PRO_5046416917" description="Mannan endo-1,4-beta-mannosidase" evidence="6">
    <location>
        <begin position="24"/>
        <end position="534"/>
    </location>
</feature>
<evidence type="ECO:0008006" key="11">
    <source>
        <dbReference type="Google" id="ProtNLM"/>
    </source>
</evidence>
<evidence type="ECO:0000256" key="6">
    <source>
        <dbReference type="SAM" id="SignalP"/>
    </source>
</evidence>
<evidence type="ECO:0000256" key="4">
    <source>
        <dbReference type="PROSITE-ProRule" id="PRU01100"/>
    </source>
</evidence>
<feature type="compositionally biased region" description="Polar residues" evidence="5">
    <location>
        <begin position="439"/>
        <end position="450"/>
    </location>
</feature>
<dbReference type="PROSITE" id="PS51764">
    <property type="entry name" value="GH26"/>
    <property type="match status" value="1"/>
</dbReference>
<evidence type="ECO:0000256" key="3">
    <source>
        <dbReference type="ARBA" id="ARBA00023295"/>
    </source>
</evidence>
<dbReference type="SUPFAM" id="SSF49384">
    <property type="entry name" value="Carbohydrate-binding domain"/>
    <property type="match status" value="1"/>
</dbReference>
<dbReference type="InterPro" id="IPR008965">
    <property type="entry name" value="CBM2/CBM3_carb-bd_dom_sf"/>
</dbReference>
<dbReference type="Pfam" id="PF00553">
    <property type="entry name" value="CBM_2"/>
    <property type="match status" value="1"/>
</dbReference>
<dbReference type="PANTHER" id="PTHR40079:SF4">
    <property type="entry name" value="GH26 DOMAIN-CONTAINING PROTEIN-RELATED"/>
    <property type="match status" value="1"/>
</dbReference>
<reference evidence="9 10" key="1">
    <citation type="submission" date="2021-01" db="EMBL/GenBank/DDBJ databases">
        <title>Whole genome shotgun sequence of Microbispora amethystogenes NBRC 101907.</title>
        <authorList>
            <person name="Komaki H."/>
            <person name="Tamura T."/>
        </authorList>
    </citation>
    <scope>NUCLEOTIDE SEQUENCE [LARGE SCALE GENOMIC DNA]</scope>
    <source>
        <strain evidence="9 10">NBRC 101907</strain>
    </source>
</reference>
<dbReference type="Pfam" id="PF02156">
    <property type="entry name" value="Glyco_hydro_26"/>
    <property type="match status" value="1"/>
</dbReference>
<evidence type="ECO:0000256" key="5">
    <source>
        <dbReference type="SAM" id="MobiDB-lite"/>
    </source>
</evidence>
<dbReference type="InterPro" id="IPR012291">
    <property type="entry name" value="CBM2_carb-bd_dom_sf"/>
</dbReference>
<feature type="compositionally biased region" description="Low complexity" evidence="5">
    <location>
        <begin position="428"/>
        <end position="438"/>
    </location>
</feature>
<dbReference type="InterPro" id="IPR022790">
    <property type="entry name" value="GH26_dom"/>
</dbReference>
<keyword evidence="6" id="KW-0732">Signal</keyword>
<comment type="caution">
    <text evidence="4">Lacks conserved residue(s) required for the propagation of feature annotation.</text>
</comment>
<dbReference type="Gene3D" id="3.20.20.80">
    <property type="entry name" value="Glycosidases"/>
    <property type="match status" value="1"/>
</dbReference>